<protein>
    <submittedName>
        <fullName evidence="1">Uncharacterized protein</fullName>
    </submittedName>
</protein>
<dbReference type="EMBL" id="VSSQ01127412">
    <property type="protein sequence ID" value="MPN56729.1"/>
    <property type="molecule type" value="Genomic_DNA"/>
</dbReference>
<dbReference type="AlphaFoldDB" id="A0A645J1Z9"/>
<evidence type="ECO:0000313" key="1">
    <source>
        <dbReference type="EMBL" id="MPN56729.1"/>
    </source>
</evidence>
<accession>A0A645J1Z9</accession>
<comment type="caution">
    <text evidence="1">The sequence shown here is derived from an EMBL/GenBank/DDBJ whole genome shotgun (WGS) entry which is preliminary data.</text>
</comment>
<gene>
    <name evidence="1" type="ORF">SDC9_204421</name>
</gene>
<reference evidence="1" key="1">
    <citation type="submission" date="2019-08" db="EMBL/GenBank/DDBJ databases">
        <authorList>
            <person name="Kucharzyk K."/>
            <person name="Murdoch R.W."/>
            <person name="Higgins S."/>
            <person name="Loffler F."/>
        </authorList>
    </citation>
    <scope>NUCLEOTIDE SEQUENCE</scope>
</reference>
<sequence length="123" mass="13385">MEKAGLAYAVSSVKPGRNRLIGTGIPVLTQTSRTQCQGSPFVRITTVEDVNQSGYAGAPGWFIGVLDSPVISFLPYIWRKGSRFMALLDVILKGRMTNVLPGTVARYAALLEKKGYLPPRLSE</sequence>
<name>A0A645J1Z9_9ZZZZ</name>
<proteinExistence type="predicted"/>
<organism evidence="1">
    <name type="scientific">bioreactor metagenome</name>
    <dbReference type="NCBI Taxonomy" id="1076179"/>
    <lineage>
        <taxon>unclassified sequences</taxon>
        <taxon>metagenomes</taxon>
        <taxon>ecological metagenomes</taxon>
    </lineage>
</organism>